<reference evidence="2 3" key="1">
    <citation type="submission" date="2017-10" db="EMBL/GenBank/DDBJ databases">
        <title>Genomics of the genus Arcobacter.</title>
        <authorList>
            <person name="Perez-Cataluna A."/>
            <person name="Figueras M.J."/>
        </authorList>
    </citation>
    <scope>NUCLEOTIDE SEQUENCE [LARGE SCALE GENOMIC DNA]</scope>
    <source>
        <strain evidence="2 3">CECT 8987</strain>
    </source>
</reference>
<dbReference type="EMBL" id="PDKN01000001">
    <property type="protein sequence ID" value="RXJ60457.1"/>
    <property type="molecule type" value="Genomic_DNA"/>
</dbReference>
<comment type="caution">
    <text evidence="2">The sequence shown here is derived from an EMBL/GenBank/DDBJ whole genome shotgun (WGS) entry which is preliminary data.</text>
</comment>
<evidence type="ECO:0000313" key="2">
    <source>
        <dbReference type="EMBL" id="RXJ60457.1"/>
    </source>
</evidence>
<gene>
    <name evidence="2" type="ORF">CRV04_00085</name>
</gene>
<feature type="domain" description="Haem-binding" evidence="1">
    <location>
        <begin position="9"/>
        <end position="138"/>
    </location>
</feature>
<evidence type="ECO:0000313" key="3">
    <source>
        <dbReference type="Proteomes" id="UP000290657"/>
    </source>
</evidence>
<sequence length="139" mass="16358">MKNTLLIIFVLFIAAQIIQTPRDNPLSDPQKEIQAPKEVHAVLKKACYDCHSNQVQYPWYANVAPVSWMISRHVDTARQWVNFSVWEDYTQEEKEKKLKEIFRAAYAAMPLSSYMAMHEKANITMEERKLIRDWTGVRK</sequence>
<dbReference type="RefSeq" id="WP_128994593.1">
    <property type="nucleotide sequence ID" value="NZ_PDKN01000001.1"/>
</dbReference>
<protein>
    <submittedName>
        <fullName evidence="2">Cytochrome C</fullName>
    </submittedName>
</protein>
<dbReference type="Pfam" id="PF14376">
    <property type="entry name" value="Haem_bd"/>
    <property type="match status" value="1"/>
</dbReference>
<dbReference type="AlphaFoldDB" id="A0A4Q0XSH9"/>
<keyword evidence="3" id="KW-1185">Reference proteome</keyword>
<dbReference type="SMART" id="SM01235">
    <property type="entry name" value="Haem_bd"/>
    <property type="match status" value="1"/>
</dbReference>
<evidence type="ECO:0000259" key="1">
    <source>
        <dbReference type="SMART" id="SM01235"/>
    </source>
</evidence>
<dbReference type="InterPro" id="IPR025992">
    <property type="entry name" value="Haem-bd"/>
</dbReference>
<accession>A0A4Q0XSH9</accession>
<name>A0A4Q0XSH9_9BACT</name>
<dbReference type="Proteomes" id="UP000290657">
    <property type="component" value="Unassembled WGS sequence"/>
</dbReference>
<dbReference type="OrthoDB" id="196738at2"/>
<organism evidence="2 3">
    <name type="scientific">Candidatus Marinarcus aquaticus</name>
    <dbReference type="NCBI Taxonomy" id="2044504"/>
    <lineage>
        <taxon>Bacteria</taxon>
        <taxon>Pseudomonadati</taxon>
        <taxon>Campylobacterota</taxon>
        <taxon>Epsilonproteobacteria</taxon>
        <taxon>Campylobacterales</taxon>
        <taxon>Arcobacteraceae</taxon>
        <taxon>Candidatus Marinarcus</taxon>
    </lineage>
</organism>
<proteinExistence type="predicted"/>